<dbReference type="RefSeq" id="WP_115829167.1">
    <property type="nucleotide sequence ID" value="NZ_QNUL01000002.1"/>
</dbReference>
<proteinExistence type="predicted"/>
<protein>
    <recommendedName>
        <fullName evidence="1">Metallo-beta-lactamase domain-containing protein</fullName>
    </recommendedName>
</protein>
<comment type="caution">
    <text evidence="2">The sequence shown here is derived from an EMBL/GenBank/DDBJ whole genome shotgun (WGS) entry which is preliminary data.</text>
</comment>
<dbReference type="PANTHER" id="PTHR30619:SF1">
    <property type="entry name" value="RECOMBINATION PROTEIN 2"/>
    <property type="match status" value="1"/>
</dbReference>
<dbReference type="PANTHER" id="PTHR30619">
    <property type="entry name" value="DNA INTERNALIZATION/COMPETENCE PROTEIN COMEC/REC2"/>
    <property type="match status" value="1"/>
</dbReference>
<dbReference type="InterPro" id="IPR036866">
    <property type="entry name" value="RibonucZ/Hydroxyglut_hydro"/>
</dbReference>
<feature type="domain" description="Metallo-beta-lactamase" evidence="1">
    <location>
        <begin position="21"/>
        <end position="101"/>
    </location>
</feature>
<gene>
    <name evidence="2" type="ORF">DSL64_02945</name>
</gene>
<evidence type="ECO:0000313" key="2">
    <source>
        <dbReference type="EMBL" id="REA63420.1"/>
    </source>
</evidence>
<sequence>MKEDLPVTKKTKVSILKAYHGDCIIIQTKDQAGNDFNIVIDGGTSKTFDSALKQSLKKLAVIDVLLLTHIDSDHIGGLIKFVKSASFNADKIGKYWFNSKNIKFISGGDSISYEQAKSFEELLIEKGAIKDKWSEDIYLGKTPLLPEGFKIEILSPTIEVLTKLKVHWPEVSKEYKQKLKDITISGIKPSQISRGKLVDLALSDDTPQKAILADLANSSSIAFVLRTSDLSILLLGDSHPCLIHQSMKSAGYSTENKLKVDIVKVSHHGSKNNTTNAILDMIECNRFIISTNGGNSRHTHPDRETIARIIHHPERIRLSYPSTRKIYLNYPLSTVEEKAGKFIDKDDFLTGNWELIDRTNVLEHE</sequence>
<dbReference type="OrthoDB" id="418728at2"/>
<dbReference type="InterPro" id="IPR052159">
    <property type="entry name" value="Competence_DNA_uptake"/>
</dbReference>
<keyword evidence="3" id="KW-1185">Reference proteome</keyword>
<dbReference type="InterPro" id="IPR001279">
    <property type="entry name" value="Metallo-B-lactamas"/>
</dbReference>
<dbReference type="AlphaFoldDB" id="A0A3D8YII7"/>
<organism evidence="2 3">
    <name type="scientific">Dyadobacter luteus</name>
    <dbReference type="NCBI Taxonomy" id="2259619"/>
    <lineage>
        <taxon>Bacteria</taxon>
        <taxon>Pseudomonadati</taxon>
        <taxon>Bacteroidota</taxon>
        <taxon>Cytophagia</taxon>
        <taxon>Cytophagales</taxon>
        <taxon>Spirosomataceae</taxon>
        <taxon>Dyadobacter</taxon>
    </lineage>
</organism>
<evidence type="ECO:0000259" key="1">
    <source>
        <dbReference type="Pfam" id="PF00753"/>
    </source>
</evidence>
<dbReference type="EMBL" id="QNUL01000002">
    <property type="protein sequence ID" value="REA63420.1"/>
    <property type="molecule type" value="Genomic_DNA"/>
</dbReference>
<name>A0A3D8YII7_9BACT</name>
<dbReference type="Pfam" id="PF00753">
    <property type="entry name" value="Lactamase_B"/>
    <property type="match status" value="1"/>
</dbReference>
<dbReference type="SUPFAM" id="SSF56281">
    <property type="entry name" value="Metallo-hydrolase/oxidoreductase"/>
    <property type="match status" value="1"/>
</dbReference>
<reference evidence="2 3" key="1">
    <citation type="submission" date="2018-07" db="EMBL/GenBank/DDBJ databases">
        <title>Dyadobacter roseus sp. nov., isolated from rose rhizosphere soil.</title>
        <authorList>
            <person name="Chen L."/>
        </authorList>
    </citation>
    <scope>NUCLEOTIDE SEQUENCE [LARGE SCALE GENOMIC DNA]</scope>
    <source>
        <strain evidence="2 3">RS19</strain>
    </source>
</reference>
<evidence type="ECO:0000313" key="3">
    <source>
        <dbReference type="Proteomes" id="UP000256373"/>
    </source>
</evidence>
<dbReference type="Gene3D" id="3.60.15.10">
    <property type="entry name" value="Ribonuclease Z/Hydroxyacylglutathione hydrolase-like"/>
    <property type="match status" value="1"/>
</dbReference>
<accession>A0A3D8YII7</accession>
<dbReference type="Proteomes" id="UP000256373">
    <property type="component" value="Unassembled WGS sequence"/>
</dbReference>